<evidence type="ECO:0000313" key="2">
    <source>
        <dbReference type="Proteomes" id="UP000290819"/>
    </source>
</evidence>
<protein>
    <submittedName>
        <fullName evidence="1">Uncharacterized protein</fullName>
    </submittedName>
</protein>
<organism evidence="1 2">
    <name type="scientific">Bradyrhizobium betae</name>
    <dbReference type="NCBI Taxonomy" id="244734"/>
    <lineage>
        <taxon>Bacteria</taxon>
        <taxon>Pseudomonadati</taxon>
        <taxon>Pseudomonadota</taxon>
        <taxon>Alphaproteobacteria</taxon>
        <taxon>Hyphomicrobiales</taxon>
        <taxon>Nitrobacteraceae</taxon>
        <taxon>Bradyrhizobium</taxon>
    </lineage>
</organism>
<dbReference type="EMBL" id="MZXW01000016">
    <property type="protein sequence ID" value="RXT49172.1"/>
    <property type="molecule type" value="Genomic_DNA"/>
</dbReference>
<dbReference type="Proteomes" id="UP000290819">
    <property type="component" value="Unassembled WGS sequence"/>
</dbReference>
<name>A0A4Q1VC67_9BRAD</name>
<sequence>MQQRYRIKQTTSPEERLAYEAFRLRDEARSLPPGIERERLIRKARQAETGSHISEWLRSPGLRAPT</sequence>
<comment type="caution">
    <text evidence="1">The sequence shown here is derived from an EMBL/GenBank/DDBJ whole genome shotgun (WGS) entry which is preliminary data.</text>
</comment>
<evidence type="ECO:0000313" key="1">
    <source>
        <dbReference type="EMBL" id="RXT49172.1"/>
    </source>
</evidence>
<gene>
    <name evidence="1" type="ORF">B5V03_15080</name>
</gene>
<dbReference type="AlphaFoldDB" id="A0A4Q1VC67"/>
<accession>A0A4Q1VC67</accession>
<keyword evidence="2" id="KW-1185">Reference proteome</keyword>
<proteinExistence type="predicted"/>
<dbReference type="OrthoDB" id="8128823at2"/>
<reference evidence="1 2" key="1">
    <citation type="submission" date="2017-03" db="EMBL/GenBank/DDBJ databases">
        <authorList>
            <person name="Safronova V.I."/>
            <person name="Sazanova A.L."/>
            <person name="Chirak E.R."/>
        </authorList>
    </citation>
    <scope>NUCLEOTIDE SEQUENCE [LARGE SCALE GENOMIC DNA]</scope>
    <source>
        <strain evidence="1 2">Opo-243</strain>
    </source>
</reference>